<protein>
    <submittedName>
        <fullName evidence="1">DUF4919 domain-containing protein</fullName>
    </submittedName>
</protein>
<proteinExistence type="predicted"/>
<dbReference type="EMBL" id="SSTG01000122">
    <property type="protein sequence ID" value="THG45712.1"/>
    <property type="molecule type" value="Genomic_DNA"/>
</dbReference>
<reference evidence="1" key="1">
    <citation type="submission" date="2019-04" db="EMBL/GenBank/DDBJ databases">
        <title>Microbes associate with the intestines of laboratory mice.</title>
        <authorList>
            <person name="Navarre W."/>
            <person name="Wong E."/>
            <person name="Huang K.C."/>
            <person name="Tropini C."/>
            <person name="Ng K."/>
            <person name="Yu B."/>
        </authorList>
    </citation>
    <scope>NUCLEOTIDE SEQUENCE</scope>
    <source>
        <strain evidence="1">NM86_A22</strain>
    </source>
</reference>
<accession>A0AC61S3V7</accession>
<dbReference type="Proteomes" id="UP000305401">
    <property type="component" value="Unassembled WGS sequence"/>
</dbReference>
<sequence>MRYLSITLLALVAVFTLTSAKKDTQKLIREKPDMEAIRAAVSDPNSKMYYPKLYKQFKASDTTMTLDQMRHLYLGYIYQEDYNPYRQSQYSSRVEELYMRDKHTHAECDTIIHYAEKSLDDDPFDLRQMSFLIYAYREKKKNNMAAIMLWKLNHLLQAIISTGTGLDPENAWVVNNPQHEYNLLNFQDYIVESQKDVPPYYDYITVKPSGDKDEPKGFYFNILYLLEQYNKKFPDSL</sequence>
<evidence type="ECO:0000313" key="1">
    <source>
        <dbReference type="EMBL" id="THG45712.1"/>
    </source>
</evidence>
<gene>
    <name evidence="1" type="ORF">E5990_08695</name>
</gene>
<comment type="caution">
    <text evidence="1">The sequence shown here is derived from an EMBL/GenBank/DDBJ whole genome shotgun (WGS) entry which is preliminary data.</text>
</comment>
<evidence type="ECO:0000313" key="2">
    <source>
        <dbReference type="Proteomes" id="UP000305401"/>
    </source>
</evidence>
<keyword evidence="2" id="KW-1185">Reference proteome</keyword>
<organism evidence="1 2">
    <name type="scientific">Muribaculum caecicola</name>
    <dbReference type="NCBI Taxonomy" id="3038144"/>
    <lineage>
        <taxon>Bacteria</taxon>
        <taxon>Pseudomonadati</taxon>
        <taxon>Bacteroidota</taxon>
        <taxon>Bacteroidia</taxon>
        <taxon>Bacteroidales</taxon>
        <taxon>Muribaculaceae</taxon>
        <taxon>Muribaculum</taxon>
    </lineage>
</organism>
<name>A0AC61S3V7_9BACT</name>